<dbReference type="InterPro" id="IPR023416">
    <property type="entry name" value="Transthyretin/HIU_hydrolase_d"/>
</dbReference>
<dbReference type="PANTHER" id="PTHR10395">
    <property type="entry name" value="URICASE AND TRANSTHYRETIN-RELATED"/>
    <property type="match status" value="1"/>
</dbReference>
<feature type="binding site" evidence="9">
    <location>
        <position position="109"/>
    </location>
    <ligand>
        <name>substrate</name>
    </ligand>
</feature>
<dbReference type="NCBIfam" id="TIGR02962">
    <property type="entry name" value="hdxy_isourate"/>
    <property type="match status" value="1"/>
</dbReference>
<comment type="function">
    <text evidence="2">Catalyzes the hydrolysis of 5-hydroxyisourate (HIU) to 2-oxo-4-hydroxy-4-carboxy-5-ureidoimidazoline (OHCU).</text>
</comment>
<evidence type="ECO:0000256" key="9">
    <source>
        <dbReference type="PIRSR" id="PIRSR600895-51"/>
    </source>
</evidence>
<evidence type="ECO:0000256" key="4">
    <source>
        <dbReference type="ARBA" id="ARBA00011881"/>
    </source>
</evidence>
<dbReference type="OrthoDB" id="9792386at2"/>
<evidence type="ECO:0000313" key="13">
    <source>
        <dbReference type="Proteomes" id="UP000028073"/>
    </source>
</evidence>
<dbReference type="AlphaFoldDB" id="A0A081NEB4"/>
<dbReference type="EMBL" id="JOKH01000004">
    <property type="protein sequence ID" value="KEQ16787.1"/>
    <property type="molecule type" value="Genomic_DNA"/>
</dbReference>
<dbReference type="PRINTS" id="PR00189">
    <property type="entry name" value="TRNSTHYRETIN"/>
</dbReference>
<dbReference type="STRING" id="1137799.GZ78_19090"/>
<dbReference type="InterPro" id="IPR036817">
    <property type="entry name" value="Transthyretin/HIU_hydrolase_sf"/>
</dbReference>
<dbReference type="InterPro" id="IPR000895">
    <property type="entry name" value="Transthyretin/HIU_hydrolase"/>
</dbReference>
<evidence type="ECO:0000256" key="10">
    <source>
        <dbReference type="RuleBase" id="RU361270"/>
    </source>
</evidence>
<evidence type="ECO:0000256" key="8">
    <source>
        <dbReference type="ARBA" id="ARBA00022801"/>
    </source>
</evidence>
<dbReference type="GO" id="GO:0006144">
    <property type="term" value="P:purine nucleobase metabolic process"/>
    <property type="evidence" value="ECO:0007669"/>
    <property type="project" value="UniProtKB-KW"/>
</dbReference>
<dbReference type="InterPro" id="IPR014306">
    <property type="entry name" value="Hydroxyisourate_hydrolase"/>
</dbReference>
<evidence type="ECO:0000256" key="7">
    <source>
        <dbReference type="ARBA" id="ARBA00022631"/>
    </source>
</evidence>
<dbReference type="eggNOG" id="COG2351">
    <property type="taxonomic scope" value="Bacteria"/>
</dbReference>
<dbReference type="Gene3D" id="2.60.40.180">
    <property type="entry name" value="Transthyretin/hydroxyisourate hydrolase domain"/>
    <property type="match status" value="1"/>
</dbReference>
<dbReference type="EC" id="3.5.2.17" evidence="5 10"/>
<evidence type="ECO:0000256" key="2">
    <source>
        <dbReference type="ARBA" id="ARBA00002704"/>
    </source>
</evidence>
<dbReference type="Proteomes" id="UP000028073">
    <property type="component" value="Unassembled WGS sequence"/>
</dbReference>
<comment type="similarity">
    <text evidence="3 10">Belongs to the transthyretin family. 5-hydroxyisourate hydrolase subfamily.</text>
</comment>
<proteinExistence type="inferred from homology"/>
<dbReference type="PROSITE" id="PS00768">
    <property type="entry name" value="TRANSTHYRETIN_1"/>
    <property type="match status" value="1"/>
</dbReference>
<feature type="domain" description="Transthyretin/hydroxyisourate hydrolase" evidence="11">
    <location>
        <begin position="1"/>
        <end position="111"/>
    </location>
</feature>
<reference evidence="12 13" key="1">
    <citation type="submission" date="2014-06" db="EMBL/GenBank/DDBJ databases">
        <title>Whole Genome Sequences of Three Symbiotic Endozoicomonas Bacteria.</title>
        <authorList>
            <person name="Neave M.J."/>
            <person name="Apprill A."/>
            <person name="Voolstra C.R."/>
        </authorList>
    </citation>
    <scope>NUCLEOTIDE SEQUENCE [LARGE SCALE GENOMIC DNA]</scope>
    <source>
        <strain evidence="12 13">DSM 25634</strain>
    </source>
</reference>
<feature type="binding site" evidence="9">
    <location>
        <position position="7"/>
    </location>
    <ligand>
        <name>substrate</name>
    </ligand>
</feature>
<keyword evidence="8 10" id="KW-0378">Hydrolase</keyword>
<comment type="caution">
    <text evidence="12">The sequence shown here is derived from an EMBL/GenBank/DDBJ whole genome shotgun (WGS) entry which is preliminary data.</text>
</comment>
<organism evidence="12 13">
    <name type="scientific">Endozoicomonas numazuensis</name>
    <dbReference type="NCBI Taxonomy" id="1137799"/>
    <lineage>
        <taxon>Bacteria</taxon>
        <taxon>Pseudomonadati</taxon>
        <taxon>Pseudomonadota</taxon>
        <taxon>Gammaproteobacteria</taxon>
        <taxon>Oceanospirillales</taxon>
        <taxon>Endozoicomonadaceae</taxon>
        <taxon>Endozoicomonas</taxon>
    </lineage>
</organism>
<dbReference type="SMART" id="SM00095">
    <property type="entry name" value="TR_THY"/>
    <property type="match status" value="1"/>
</dbReference>
<dbReference type="InterPro" id="IPR023418">
    <property type="entry name" value="Thyroxine_BS"/>
</dbReference>
<feature type="binding site" evidence="9">
    <location>
        <position position="45"/>
    </location>
    <ligand>
        <name>substrate</name>
    </ligand>
</feature>
<sequence length="112" mass="12659">MTGISTHILDTACGHPANQVSVILYRQVENSWVEAGQGITNDDGRINSLTTDEVNLPKGVYKLDFAIQNYFRRQQQKCFYPAVSVIFEVSDDRHHHIPLLISPFGYSTYRGS</sequence>
<evidence type="ECO:0000256" key="6">
    <source>
        <dbReference type="ARBA" id="ARBA00017539"/>
    </source>
</evidence>
<protein>
    <recommendedName>
        <fullName evidence="6 10">5-hydroxyisourate hydrolase</fullName>
        <shortName evidence="10">HIU hydrolase</shortName>
        <shortName evidence="10">HIUHase</shortName>
        <ecNumber evidence="5 10">3.5.2.17</ecNumber>
    </recommendedName>
</protein>
<evidence type="ECO:0000256" key="5">
    <source>
        <dbReference type="ARBA" id="ARBA00012609"/>
    </source>
</evidence>
<evidence type="ECO:0000259" key="11">
    <source>
        <dbReference type="SMART" id="SM00095"/>
    </source>
</evidence>
<dbReference type="PANTHER" id="PTHR10395:SF7">
    <property type="entry name" value="5-HYDROXYISOURATE HYDROLASE"/>
    <property type="match status" value="1"/>
</dbReference>
<accession>A0A081NEB4</accession>
<keyword evidence="13" id="KW-1185">Reference proteome</keyword>
<gene>
    <name evidence="12" type="ORF">GZ78_19090</name>
</gene>
<name>A0A081NEB4_9GAMM</name>
<dbReference type="GO" id="GO:0033971">
    <property type="term" value="F:hydroxyisourate hydrolase activity"/>
    <property type="evidence" value="ECO:0007669"/>
    <property type="project" value="UniProtKB-EC"/>
</dbReference>
<evidence type="ECO:0000313" key="12">
    <source>
        <dbReference type="EMBL" id="KEQ16787.1"/>
    </source>
</evidence>
<keyword evidence="7 10" id="KW-0659">Purine metabolism</keyword>
<dbReference type="CDD" id="cd05822">
    <property type="entry name" value="TLP_HIUase"/>
    <property type="match status" value="1"/>
</dbReference>
<dbReference type="RefSeq" id="WP_034838897.1">
    <property type="nucleotide sequence ID" value="NZ_JOKH01000004.1"/>
</dbReference>
<evidence type="ECO:0000256" key="1">
    <source>
        <dbReference type="ARBA" id="ARBA00001043"/>
    </source>
</evidence>
<evidence type="ECO:0000256" key="3">
    <source>
        <dbReference type="ARBA" id="ARBA00009850"/>
    </source>
</evidence>
<dbReference type="Pfam" id="PF00576">
    <property type="entry name" value="Transthyretin"/>
    <property type="match status" value="1"/>
</dbReference>
<comment type="catalytic activity">
    <reaction evidence="1 10">
        <text>5-hydroxyisourate + H2O = 5-hydroxy-2-oxo-4-ureido-2,5-dihydro-1H-imidazole-5-carboxylate + H(+)</text>
        <dbReference type="Rhea" id="RHEA:23736"/>
        <dbReference type="ChEBI" id="CHEBI:15377"/>
        <dbReference type="ChEBI" id="CHEBI:15378"/>
        <dbReference type="ChEBI" id="CHEBI:18072"/>
        <dbReference type="ChEBI" id="CHEBI:58639"/>
        <dbReference type="EC" id="3.5.2.17"/>
    </reaction>
</comment>
<comment type="subunit">
    <text evidence="4 10">Homotetramer.</text>
</comment>
<dbReference type="SUPFAM" id="SSF49472">
    <property type="entry name" value="Transthyretin (synonym: prealbumin)"/>
    <property type="match status" value="1"/>
</dbReference>